<dbReference type="OMA" id="QDFQTEY"/>
<accession>A0A1U7Z5F2</accession>
<comment type="similarity">
    <text evidence="1">Belongs to the YTHDF family.</text>
</comment>
<feature type="domain" description="YTH" evidence="3">
    <location>
        <begin position="373"/>
        <end position="514"/>
    </location>
</feature>
<dbReference type="RefSeq" id="XP_010242038.1">
    <property type="nucleotide sequence ID" value="XM_010243736.2"/>
</dbReference>
<dbReference type="GO" id="GO:0003729">
    <property type="term" value="F:mRNA binding"/>
    <property type="evidence" value="ECO:0000318"/>
    <property type="project" value="GO_Central"/>
</dbReference>
<evidence type="ECO:0000256" key="2">
    <source>
        <dbReference type="SAM" id="MobiDB-lite"/>
    </source>
</evidence>
<feature type="region of interest" description="Disordered" evidence="2">
    <location>
        <begin position="1"/>
        <end position="67"/>
    </location>
</feature>
<organism evidence="4 5">
    <name type="scientific">Nelumbo nucifera</name>
    <name type="common">Sacred lotus</name>
    <dbReference type="NCBI Taxonomy" id="4432"/>
    <lineage>
        <taxon>Eukaryota</taxon>
        <taxon>Viridiplantae</taxon>
        <taxon>Streptophyta</taxon>
        <taxon>Embryophyta</taxon>
        <taxon>Tracheophyta</taxon>
        <taxon>Spermatophyta</taxon>
        <taxon>Magnoliopsida</taxon>
        <taxon>Proteales</taxon>
        <taxon>Nelumbonaceae</taxon>
        <taxon>Nelumbo</taxon>
    </lineage>
</organism>
<dbReference type="GO" id="GO:1990247">
    <property type="term" value="F:N6-methyladenosine-containing RNA reader activity"/>
    <property type="evidence" value="ECO:0007669"/>
    <property type="project" value="UniProtKB-UniRule"/>
</dbReference>
<dbReference type="eggNOG" id="KOG1901">
    <property type="taxonomic scope" value="Eukaryota"/>
</dbReference>
<evidence type="ECO:0000259" key="3">
    <source>
        <dbReference type="PROSITE" id="PS50882"/>
    </source>
</evidence>
<dbReference type="GO" id="GO:0005737">
    <property type="term" value="C:cytoplasm"/>
    <property type="evidence" value="ECO:0000318"/>
    <property type="project" value="GO_Central"/>
</dbReference>
<dbReference type="PANTHER" id="PTHR12357">
    <property type="entry name" value="YTH YT521-B HOMOLOGY DOMAIN-CONTAINING"/>
    <property type="match status" value="1"/>
</dbReference>
<dbReference type="Pfam" id="PF04146">
    <property type="entry name" value="YTH"/>
    <property type="match status" value="1"/>
</dbReference>
<dbReference type="Proteomes" id="UP000189703">
    <property type="component" value="Unplaced"/>
</dbReference>
<dbReference type="InterPro" id="IPR007275">
    <property type="entry name" value="YTH_domain"/>
</dbReference>
<evidence type="ECO:0000313" key="5">
    <source>
        <dbReference type="RefSeq" id="XP_010242038.1"/>
    </source>
</evidence>
<proteinExistence type="inferred from homology"/>
<dbReference type="GeneID" id="104586486"/>
<dbReference type="InParanoid" id="A0A1U7Z5F2"/>
<dbReference type="AlphaFoldDB" id="A0A1U7Z5F2"/>
<comment type="function">
    <text evidence="1">Specifically recognizes and binds N6-methyladenosine (m6A)-containing RNAs, and regulates mRNA stability. M6A is a modification present at internal sites of mRNAs and some non-coding RNAs and plays a role in mRNA stability and processing.</text>
</comment>
<dbReference type="InterPro" id="IPR045168">
    <property type="entry name" value="YTH_prot"/>
</dbReference>
<keyword evidence="1" id="KW-0694">RNA-binding</keyword>
<dbReference type="PROSITE" id="PS50882">
    <property type="entry name" value="YTH"/>
    <property type="match status" value="1"/>
</dbReference>
<dbReference type="CDD" id="cd21134">
    <property type="entry name" value="YTH"/>
    <property type="match status" value="1"/>
</dbReference>
<dbReference type="PANTHER" id="PTHR12357:SF95">
    <property type="entry name" value="YTH DOMAIN-CONTAINING FAMILY PROTEIN"/>
    <property type="match status" value="1"/>
</dbReference>
<evidence type="ECO:0000313" key="4">
    <source>
        <dbReference type="Proteomes" id="UP000189703"/>
    </source>
</evidence>
<feature type="compositionally biased region" description="Low complexity" evidence="2">
    <location>
        <begin position="38"/>
        <end position="55"/>
    </location>
</feature>
<dbReference type="STRING" id="4432.A0A1U7Z5F2"/>
<sequence length="607" mass="66514">MADGDKVEKSNDKVDTAMKPIPHANLGKKDQAPRKDGSLSNSTSSITSSGDATSSIKGEADQKPVADQGYYPPTSCYGYYYPGYDGAYSEWDDRGYFNAGDGSGMTYPVSSLDINYLKGVQSDSNSLVYYVPGYNPYASGSLMGVEGQCLGQQPYFSSGYLQPPISYGSEAVSPYSWDSMSVGDAPNGTGAVLAGPKPTSTGSTPTAAVKPKALNSIKTTGAVDAKVSAFPLDSKSCLPTTSSNFSKSVPPSQPLKPLNKVPQLGSNFQSAGSVKVCYPMRKFFPFSNQGQGFSPRNGPMNCRSNGRTWVGNDRMKDKFNRNGEFEASAELNRGPRTHRVGTPIQTSEKDQLGLTVSGDQYNLQDFQTVYENAKFFVIKSFNEDDIHKSIKYGVWASTPNGNKKLDTAFHEAETWLSETGNKCPVFLFFSVNASGQFVGLAEMIGQVDFNKDMDFWHLDKWSGFFPVKWHIIKDVPNAQLRHIILENNDNKPVTNSRDTQEIGFKQGLEMLTIFKSHTAKTSMLDDFNFYDHRETTLQTKKSNKLGTSLQMEIFGNSDLPQNHLEAVDTKVEQASKKVQKASDPKTTLVTLAKNLSLNSQSPKKNSV</sequence>
<keyword evidence="4" id="KW-1185">Reference proteome</keyword>
<dbReference type="FunCoup" id="A0A1U7Z5F2">
    <property type="interactions" value="1650"/>
</dbReference>
<gene>
    <name evidence="5" type="primary">LOC104586486</name>
</gene>
<evidence type="ECO:0000256" key="1">
    <source>
        <dbReference type="RuleBase" id="RU369095"/>
    </source>
</evidence>
<dbReference type="OrthoDB" id="306690at2759"/>
<dbReference type="GO" id="GO:0061157">
    <property type="term" value="P:mRNA destabilization"/>
    <property type="evidence" value="ECO:0000318"/>
    <property type="project" value="GO_Central"/>
</dbReference>
<feature type="compositionally biased region" description="Basic and acidic residues" evidence="2">
    <location>
        <begin position="27"/>
        <end position="37"/>
    </location>
</feature>
<reference evidence="5" key="1">
    <citation type="submission" date="2025-08" db="UniProtKB">
        <authorList>
            <consortium name="RefSeq"/>
        </authorList>
    </citation>
    <scope>IDENTIFICATION</scope>
</reference>
<name>A0A1U7Z5F2_NELNU</name>
<dbReference type="KEGG" id="nnu:104586486"/>
<dbReference type="Gene3D" id="3.10.590.10">
    <property type="entry name" value="ph1033 like domains"/>
    <property type="match status" value="1"/>
</dbReference>
<protein>
    <recommendedName>
        <fullName evidence="1">YTH domain-containing family protein</fullName>
    </recommendedName>
</protein>
<feature type="compositionally biased region" description="Basic and acidic residues" evidence="2">
    <location>
        <begin position="1"/>
        <end position="16"/>
    </location>
</feature>
<feature type="region of interest" description="Disordered" evidence="2">
    <location>
        <begin position="289"/>
        <end position="314"/>
    </location>
</feature>